<organism evidence="2 3">
    <name type="scientific">Mycobacterium bourgelatii</name>
    <dbReference type="NCBI Taxonomy" id="1273442"/>
    <lineage>
        <taxon>Bacteria</taxon>
        <taxon>Bacillati</taxon>
        <taxon>Actinomycetota</taxon>
        <taxon>Actinomycetes</taxon>
        <taxon>Mycobacteriales</taxon>
        <taxon>Mycobacteriaceae</taxon>
        <taxon>Mycobacterium</taxon>
    </lineage>
</organism>
<dbReference type="EMBL" id="BLKZ01000001">
    <property type="protein sequence ID" value="GFG87994.1"/>
    <property type="molecule type" value="Genomic_DNA"/>
</dbReference>
<dbReference type="Proteomes" id="UP000465360">
    <property type="component" value="Unassembled WGS sequence"/>
</dbReference>
<protein>
    <submittedName>
        <fullName evidence="2">Uncharacterized protein</fullName>
    </submittedName>
</protein>
<feature type="transmembrane region" description="Helical" evidence="1">
    <location>
        <begin position="21"/>
        <end position="39"/>
    </location>
</feature>
<name>A0A7I9YH71_MYCBU</name>
<keyword evidence="1" id="KW-1133">Transmembrane helix</keyword>
<evidence type="ECO:0000313" key="2">
    <source>
        <dbReference type="EMBL" id="GFG87994.1"/>
    </source>
</evidence>
<comment type="caution">
    <text evidence="2">The sequence shown here is derived from an EMBL/GenBank/DDBJ whole genome shotgun (WGS) entry which is preliminary data.</text>
</comment>
<dbReference type="AlphaFoldDB" id="A0A7I9YH71"/>
<keyword evidence="3" id="KW-1185">Reference proteome</keyword>
<feature type="transmembrane region" description="Helical" evidence="1">
    <location>
        <begin position="92"/>
        <end position="108"/>
    </location>
</feature>
<evidence type="ECO:0000256" key="1">
    <source>
        <dbReference type="SAM" id="Phobius"/>
    </source>
</evidence>
<dbReference type="RefSeq" id="WP_163706503.1">
    <property type="nucleotide sequence ID" value="NZ_BLKZ01000001.1"/>
</dbReference>
<feature type="transmembrane region" description="Helical" evidence="1">
    <location>
        <begin position="144"/>
        <end position="162"/>
    </location>
</feature>
<reference evidence="2 3" key="1">
    <citation type="journal article" date="2019" name="Emerg. Microbes Infect.">
        <title>Comprehensive subspecies identification of 175 nontuberculous mycobacteria species based on 7547 genomic profiles.</title>
        <authorList>
            <person name="Matsumoto Y."/>
            <person name="Kinjo T."/>
            <person name="Motooka D."/>
            <person name="Nabeya D."/>
            <person name="Jung N."/>
            <person name="Uechi K."/>
            <person name="Horii T."/>
            <person name="Iida T."/>
            <person name="Fujita J."/>
            <person name="Nakamura S."/>
        </authorList>
    </citation>
    <scope>NUCLEOTIDE SEQUENCE [LARGE SCALE GENOMIC DNA]</scope>
    <source>
        <strain evidence="2 3">JCM 30725</strain>
    </source>
</reference>
<evidence type="ECO:0000313" key="3">
    <source>
        <dbReference type="Proteomes" id="UP000465360"/>
    </source>
</evidence>
<keyword evidence="1" id="KW-0472">Membrane</keyword>
<accession>A0A7I9YH71</accession>
<feature type="transmembrane region" description="Helical" evidence="1">
    <location>
        <begin position="115"/>
        <end position="138"/>
    </location>
</feature>
<gene>
    <name evidence="2" type="ORF">MBOU_00360</name>
</gene>
<feature type="transmembrane region" description="Helical" evidence="1">
    <location>
        <begin position="45"/>
        <end position="61"/>
    </location>
</feature>
<keyword evidence="1" id="KW-0812">Transmembrane</keyword>
<proteinExistence type="predicted"/>
<sequence length="175" mass="18232">MTYLASDGLVADQGRSLSREVVFPLLSVVVIACYADVRIPMGLPGHRGLVWLTLLVAVTLMTQRRATVVAVGAAATVATLAMNVPAGPHGPLGSTRYLAAAVLLYALIGLTERRWAWLIALAAAPIHLVALAGGSVSAVLPEKLLFHLGFGLAAGLMGWCIASASTGPRRRREAA</sequence>
<feature type="transmembrane region" description="Helical" evidence="1">
    <location>
        <begin position="68"/>
        <end position="86"/>
    </location>
</feature>